<evidence type="ECO:0000256" key="5">
    <source>
        <dbReference type="ARBA" id="ARBA00023136"/>
    </source>
</evidence>
<dbReference type="KEGG" id="mars:A8C75_20220"/>
<keyword evidence="4 6" id="KW-1133">Transmembrane helix</keyword>
<evidence type="ECO:0000256" key="1">
    <source>
        <dbReference type="ARBA" id="ARBA00004141"/>
    </source>
</evidence>
<feature type="domain" description="EamA" evidence="7">
    <location>
        <begin position="14"/>
        <end position="141"/>
    </location>
</feature>
<feature type="transmembrane region" description="Helical" evidence="6">
    <location>
        <begin position="125"/>
        <end position="142"/>
    </location>
</feature>
<feature type="transmembrane region" description="Helical" evidence="6">
    <location>
        <begin position="98"/>
        <end position="118"/>
    </location>
</feature>
<dbReference type="InterPro" id="IPR050638">
    <property type="entry name" value="AA-Vitamin_Transporters"/>
</dbReference>
<dbReference type="PANTHER" id="PTHR32322:SF2">
    <property type="entry name" value="EAMA DOMAIN-CONTAINING PROTEIN"/>
    <property type="match status" value="1"/>
</dbReference>
<dbReference type="STRING" id="1821621.A8C75_20220"/>
<dbReference type="GO" id="GO:0016020">
    <property type="term" value="C:membrane"/>
    <property type="evidence" value="ECO:0007669"/>
    <property type="project" value="UniProtKB-SubCell"/>
</dbReference>
<dbReference type="RefSeq" id="WP_067386167.1">
    <property type="nucleotide sequence ID" value="NZ_CP015839.1"/>
</dbReference>
<feature type="transmembrane region" description="Helical" evidence="6">
    <location>
        <begin position="186"/>
        <end position="205"/>
    </location>
</feature>
<dbReference type="Pfam" id="PF00892">
    <property type="entry name" value="EamA"/>
    <property type="match status" value="2"/>
</dbReference>
<feature type="transmembrane region" description="Helical" evidence="6">
    <location>
        <begin position="12"/>
        <end position="31"/>
    </location>
</feature>
<feature type="transmembrane region" description="Helical" evidence="6">
    <location>
        <begin position="154"/>
        <end position="174"/>
    </location>
</feature>
<keyword evidence="9" id="KW-1185">Reference proteome</keyword>
<keyword evidence="5 6" id="KW-0472">Membrane</keyword>
<gene>
    <name evidence="8" type="ORF">A8C75_20220</name>
</gene>
<comment type="similarity">
    <text evidence="2">Belongs to the EamA transporter family.</text>
</comment>
<evidence type="ECO:0000256" key="3">
    <source>
        <dbReference type="ARBA" id="ARBA00022692"/>
    </source>
</evidence>
<reference evidence="8 9" key="2">
    <citation type="journal article" date="2018" name="Int. J. Syst. Evol. Microbiol.">
        <title>Marinobacterium aestuarii sp. nov., a benzene-degrading marine bacterium isolated from estuary sediment.</title>
        <authorList>
            <person name="Bae S.S."/>
            <person name="Jung J."/>
            <person name="Chung D."/>
            <person name="Baek K."/>
        </authorList>
    </citation>
    <scope>NUCLEOTIDE SEQUENCE [LARGE SCALE GENOMIC DNA]</scope>
    <source>
        <strain evidence="8 9">ST58-10</strain>
    </source>
</reference>
<dbReference type="InterPro" id="IPR037185">
    <property type="entry name" value="EmrE-like"/>
</dbReference>
<feature type="domain" description="EamA" evidence="7">
    <location>
        <begin position="156"/>
        <end position="289"/>
    </location>
</feature>
<name>A0A1A9F2Z8_9GAMM</name>
<keyword evidence="3 6" id="KW-0812">Transmembrane</keyword>
<dbReference type="OrthoDB" id="9809509at2"/>
<dbReference type="PANTHER" id="PTHR32322">
    <property type="entry name" value="INNER MEMBRANE TRANSPORTER"/>
    <property type="match status" value="1"/>
</dbReference>
<dbReference type="InterPro" id="IPR000620">
    <property type="entry name" value="EamA_dom"/>
</dbReference>
<evidence type="ECO:0000256" key="4">
    <source>
        <dbReference type="ARBA" id="ARBA00022989"/>
    </source>
</evidence>
<evidence type="ECO:0000259" key="7">
    <source>
        <dbReference type="Pfam" id="PF00892"/>
    </source>
</evidence>
<dbReference type="GO" id="GO:0005524">
    <property type="term" value="F:ATP binding"/>
    <property type="evidence" value="ECO:0007669"/>
    <property type="project" value="UniProtKB-KW"/>
</dbReference>
<evidence type="ECO:0000313" key="9">
    <source>
        <dbReference type="Proteomes" id="UP000078070"/>
    </source>
</evidence>
<feature type="transmembrane region" description="Helical" evidence="6">
    <location>
        <begin position="249"/>
        <end position="266"/>
    </location>
</feature>
<proteinExistence type="inferred from homology"/>
<dbReference type="EMBL" id="CP015839">
    <property type="protein sequence ID" value="ANG64567.1"/>
    <property type="molecule type" value="Genomic_DNA"/>
</dbReference>
<reference evidence="9" key="1">
    <citation type="submission" date="2016-05" db="EMBL/GenBank/DDBJ databases">
        <authorList>
            <person name="Baek K."/>
            <person name="Yang S.-J."/>
        </authorList>
    </citation>
    <scope>NUCLEOTIDE SEQUENCE [LARGE SCALE GENOMIC DNA]</scope>
    <source>
        <strain evidence="9">ST58-10</strain>
    </source>
</reference>
<dbReference type="Proteomes" id="UP000078070">
    <property type="component" value="Chromosome"/>
</dbReference>
<accession>A0A1A9F2Z8</accession>
<sequence>MSDFQARLVRWVPLLFVLLWSTGFIGAKYGLPYIEPFYLLFIRMLLTLVVFALLMRIFRARALGPRQAMHQMVVGLMVHGAYLGGVFAAISWQMPAGIASLLVGLQPLLTALIAWQWLGSRLRSLQWIGLLLGLLGVALVLAGRDSGASGELVWPALLALVLALVAISVGTLYQKRFGQGVDLLSGSFYQYLSTALLMGLLSFGFETQAVDWQPELFLALFWLVVGLSVSAILLLMLMIREGEAARVASYFYLVPPVTALEAWWLFDESLAPVALGGIAIAVLGVYLVIRPARVTAPAISATGAGVKGSG</sequence>
<feature type="transmembrane region" description="Helical" evidence="6">
    <location>
        <begin position="217"/>
        <end position="237"/>
    </location>
</feature>
<dbReference type="SUPFAM" id="SSF103481">
    <property type="entry name" value="Multidrug resistance efflux transporter EmrE"/>
    <property type="match status" value="2"/>
</dbReference>
<feature type="transmembrane region" description="Helical" evidence="6">
    <location>
        <begin position="70"/>
        <end position="92"/>
    </location>
</feature>
<evidence type="ECO:0000256" key="2">
    <source>
        <dbReference type="ARBA" id="ARBA00007362"/>
    </source>
</evidence>
<organism evidence="8 9">
    <name type="scientific">Marinobacterium aestuarii</name>
    <dbReference type="NCBI Taxonomy" id="1821621"/>
    <lineage>
        <taxon>Bacteria</taxon>
        <taxon>Pseudomonadati</taxon>
        <taxon>Pseudomonadota</taxon>
        <taxon>Gammaproteobacteria</taxon>
        <taxon>Oceanospirillales</taxon>
        <taxon>Oceanospirillaceae</taxon>
        <taxon>Marinobacterium</taxon>
    </lineage>
</organism>
<feature type="transmembrane region" description="Helical" evidence="6">
    <location>
        <begin position="37"/>
        <end position="58"/>
    </location>
</feature>
<keyword evidence="8" id="KW-0547">Nucleotide-binding</keyword>
<dbReference type="AlphaFoldDB" id="A0A1A9F2Z8"/>
<dbReference type="Gene3D" id="1.10.3730.20">
    <property type="match status" value="1"/>
</dbReference>
<protein>
    <submittedName>
        <fullName evidence="8">Peptide ABC transporter ATP-binding protein</fullName>
    </submittedName>
</protein>
<keyword evidence="8" id="KW-0067">ATP-binding</keyword>
<evidence type="ECO:0000256" key="6">
    <source>
        <dbReference type="SAM" id="Phobius"/>
    </source>
</evidence>
<comment type="subcellular location">
    <subcellularLocation>
        <location evidence="1">Membrane</location>
        <topology evidence="1">Multi-pass membrane protein</topology>
    </subcellularLocation>
</comment>
<evidence type="ECO:0000313" key="8">
    <source>
        <dbReference type="EMBL" id="ANG64567.1"/>
    </source>
</evidence>
<feature type="transmembrane region" description="Helical" evidence="6">
    <location>
        <begin position="272"/>
        <end position="289"/>
    </location>
</feature>